<evidence type="ECO:0000256" key="7">
    <source>
        <dbReference type="PROSITE-ProRule" id="PRU00169"/>
    </source>
</evidence>
<keyword evidence="14" id="KW-1185">Reference proteome</keyword>
<dbReference type="RefSeq" id="WP_413268667.1">
    <property type="nucleotide sequence ID" value="NZ_JBHFNQ010000013.1"/>
</dbReference>
<dbReference type="Gene3D" id="3.40.50.2300">
    <property type="match status" value="1"/>
</dbReference>
<evidence type="ECO:0000256" key="5">
    <source>
        <dbReference type="ARBA" id="ARBA00022777"/>
    </source>
</evidence>
<evidence type="ECO:0000256" key="3">
    <source>
        <dbReference type="ARBA" id="ARBA00022553"/>
    </source>
</evidence>
<dbReference type="Gene3D" id="3.10.580.10">
    <property type="entry name" value="CBS-domain"/>
    <property type="match status" value="1"/>
</dbReference>
<dbReference type="SUPFAM" id="SSF52172">
    <property type="entry name" value="CheY-like"/>
    <property type="match status" value="1"/>
</dbReference>
<dbReference type="CDD" id="cd16922">
    <property type="entry name" value="HATPase_EvgS-ArcB-TorS-like"/>
    <property type="match status" value="1"/>
</dbReference>
<organism evidence="13 14">
    <name type="scientific">Floridaenema aerugineum BLCC-F46</name>
    <dbReference type="NCBI Taxonomy" id="3153654"/>
    <lineage>
        <taxon>Bacteria</taxon>
        <taxon>Bacillati</taxon>
        <taxon>Cyanobacteriota</taxon>
        <taxon>Cyanophyceae</taxon>
        <taxon>Oscillatoriophycideae</taxon>
        <taxon>Aerosakkonematales</taxon>
        <taxon>Aerosakkonemataceae</taxon>
        <taxon>Floridanema</taxon>
        <taxon>Floridanema aerugineum</taxon>
    </lineage>
</organism>
<comment type="catalytic activity">
    <reaction evidence="1">
        <text>ATP + protein L-histidine = ADP + protein N-phospho-L-histidine.</text>
        <dbReference type="EC" id="2.7.13.3"/>
    </reaction>
</comment>
<sequence length="1155" mass="128376">MSSPDVKEFIAFVPSCTQRTTLGKILDIFQHNQCDRIVVVSEQDTPKGVLHLYSLLPYLREKKGKKSPDTSSTTAPEKPETQKAVSSRSQGTGSKSSLLLPLSELDFSVLTPLTTLPAEFSLREFWPYLRNEISRLGKTQDLGLVNLAGKFLGLLDIQRLLEFIATDSAAQQLNQDSLNLARVALTNQKNLPDEVATLNSLIQLLERLPLPLMLQTGNGQSVKQNLAWRQYFDSLQDADWLRKEIAELLEFLPSEEQGKFHREVHYYTEKASNSIDNEEERFATPVSLPKLCQLGNNPDSCTCVCPMQNGTERVWQFVKIPLGNLLYNPDLALSETNLSIDFSQGNEFRLASLISRNILGETGDNTAAESPKNLSANDLWLVLAQDVTESHQVAKELAAKNADLMQLNRLKDEFLACISHELKTPLTAILGLSSLLKDQVLGELNDRQARYTRLIHQSGRHLMIIVNDILDLTRMETGQLELMLAPVDIHAVCDRAYQQSRQIHLSRKSADPDDLNSTEPETRFILTIESRLDTLIADEMRLRQMLVHLLSNALKFTEVTGEIGLRVSYWEGWIAFTVWDTGIGIPEDKQHLIFQKFQQLENPLTRQFEGTGLGLVLTQRLARLHGGDVTFTSKPGSGSEFTLLLPPSPPNSQWEIETEGKGEKFAFNGTGINTTANLSITNISSRLVLVVESIPRLIEDLSQQLSSLGYRIVIARSGTEALEKARRLQPFAIFLNPLLPLLSGWDVLTLLKASPQTQHIPVVVTASRGEKEYAYGKRADGFLSLPVQQDPLKQSLEKITQPAKISQQKSTNTSLTILRLNAGERNVESRIRSPNSSQNLDSDLSNLLHQHNYRVLEADDLVQAELLARIWQPHVVLLEGKIAESQSYLEQLIEYQALASLPLVTMDEATTQAALQVGNKQENTSLQVYPCLGINGALPEANILLQAIQVAAGIGCKLTILVVDISTMPDLGKRFTNEQPEKNRSPGVNSKKRTEWLQALIQYLQTAGLKVVTGQSWAEVLQQAQHCSVDLLLIDLGNSTANSNLVKALCDLRQVAQRPPTLVLVRQGGKSPNETTDNLHKLSISDGETSAYKIDFWAATLGDVATNILPSSIAMEELLNQIRHTLLQANSSGSNPQLCVNKLVKTYQQTRSLDL</sequence>
<keyword evidence="3" id="KW-0597">Phosphoprotein</keyword>
<dbReference type="InterPro" id="IPR005467">
    <property type="entry name" value="His_kinase_dom"/>
</dbReference>
<dbReference type="InterPro" id="IPR000644">
    <property type="entry name" value="CBS_dom"/>
</dbReference>
<dbReference type="InterPro" id="IPR003661">
    <property type="entry name" value="HisK_dim/P_dom"/>
</dbReference>
<protein>
    <recommendedName>
        <fullName evidence="2">histidine kinase</fullName>
        <ecNumber evidence="2">2.7.13.3</ecNumber>
    </recommendedName>
</protein>
<dbReference type="CDD" id="cd00082">
    <property type="entry name" value="HisKA"/>
    <property type="match status" value="1"/>
</dbReference>
<dbReference type="SUPFAM" id="SSF47384">
    <property type="entry name" value="Homodimeric domain of signal transducing histidine kinase"/>
    <property type="match status" value="1"/>
</dbReference>
<evidence type="ECO:0000256" key="9">
    <source>
        <dbReference type="SAM" id="MobiDB-lite"/>
    </source>
</evidence>
<keyword evidence="13" id="KW-0067">ATP-binding</keyword>
<evidence type="ECO:0000256" key="4">
    <source>
        <dbReference type="ARBA" id="ARBA00022679"/>
    </source>
</evidence>
<dbReference type="PANTHER" id="PTHR43047:SF63">
    <property type="entry name" value="HISTIDINE KINASE"/>
    <property type="match status" value="1"/>
</dbReference>
<dbReference type="EMBL" id="JBHFNQ010000013">
    <property type="protein sequence ID" value="MFB2875505.1"/>
    <property type="molecule type" value="Genomic_DNA"/>
</dbReference>
<evidence type="ECO:0000256" key="1">
    <source>
        <dbReference type="ARBA" id="ARBA00000085"/>
    </source>
</evidence>
<evidence type="ECO:0000256" key="6">
    <source>
        <dbReference type="ARBA" id="ARBA00023012"/>
    </source>
</evidence>
<dbReference type="SUPFAM" id="SSF55874">
    <property type="entry name" value="ATPase domain of HSP90 chaperone/DNA topoisomerase II/histidine kinase"/>
    <property type="match status" value="1"/>
</dbReference>
<name>A0ABV4WYB7_9CYAN</name>
<keyword evidence="6" id="KW-0902">Two-component regulatory system</keyword>
<dbReference type="Gene3D" id="3.30.565.10">
    <property type="entry name" value="Histidine kinase-like ATPase, C-terminal domain"/>
    <property type="match status" value="1"/>
</dbReference>
<comment type="caution">
    <text evidence="7">Lacks conserved residue(s) required for the propagation of feature annotation.</text>
</comment>
<keyword evidence="5" id="KW-0418">Kinase</keyword>
<dbReference type="SUPFAM" id="SSF54631">
    <property type="entry name" value="CBS-domain pair"/>
    <property type="match status" value="1"/>
</dbReference>
<evidence type="ECO:0000313" key="14">
    <source>
        <dbReference type="Proteomes" id="UP001576774"/>
    </source>
</evidence>
<dbReference type="SMART" id="SM00448">
    <property type="entry name" value="REC"/>
    <property type="match status" value="1"/>
</dbReference>
<keyword evidence="8" id="KW-0129">CBS domain</keyword>
<gene>
    <name evidence="13" type="ORF">ACE1CC_01285</name>
</gene>
<feature type="domain" description="Histidine kinase" evidence="10">
    <location>
        <begin position="417"/>
        <end position="649"/>
    </location>
</feature>
<comment type="caution">
    <text evidence="13">The sequence shown here is derived from an EMBL/GenBank/DDBJ whole genome shotgun (WGS) entry which is preliminary data.</text>
</comment>
<evidence type="ECO:0000256" key="2">
    <source>
        <dbReference type="ARBA" id="ARBA00012438"/>
    </source>
</evidence>
<dbReference type="SMART" id="SM00387">
    <property type="entry name" value="HATPase_c"/>
    <property type="match status" value="1"/>
</dbReference>
<evidence type="ECO:0000256" key="8">
    <source>
        <dbReference type="PROSITE-ProRule" id="PRU00703"/>
    </source>
</evidence>
<dbReference type="InterPro" id="IPR003594">
    <property type="entry name" value="HATPase_dom"/>
</dbReference>
<dbReference type="InterPro" id="IPR046342">
    <property type="entry name" value="CBS_dom_sf"/>
</dbReference>
<feature type="compositionally biased region" description="Low complexity" evidence="9">
    <location>
        <begin position="86"/>
        <end position="96"/>
    </location>
</feature>
<dbReference type="InterPro" id="IPR001789">
    <property type="entry name" value="Sig_transdc_resp-reg_receiver"/>
</dbReference>
<keyword evidence="4" id="KW-0808">Transferase</keyword>
<keyword evidence="13" id="KW-0547">Nucleotide-binding</keyword>
<dbReference type="SMART" id="SM00388">
    <property type="entry name" value="HisKA"/>
    <property type="match status" value="1"/>
</dbReference>
<dbReference type="InterPro" id="IPR036097">
    <property type="entry name" value="HisK_dim/P_sf"/>
</dbReference>
<dbReference type="EC" id="2.7.13.3" evidence="2"/>
<dbReference type="PROSITE" id="PS50109">
    <property type="entry name" value="HIS_KIN"/>
    <property type="match status" value="1"/>
</dbReference>
<evidence type="ECO:0000259" key="11">
    <source>
        <dbReference type="PROSITE" id="PS50110"/>
    </source>
</evidence>
<evidence type="ECO:0000259" key="12">
    <source>
        <dbReference type="PROSITE" id="PS51371"/>
    </source>
</evidence>
<dbReference type="GO" id="GO:0005524">
    <property type="term" value="F:ATP binding"/>
    <property type="evidence" value="ECO:0007669"/>
    <property type="project" value="UniProtKB-KW"/>
</dbReference>
<dbReference type="Proteomes" id="UP001576774">
    <property type="component" value="Unassembled WGS sequence"/>
</dbReference>
<accession>A0ABV4WYB7</accession>
<dbReference type="Pfam" id="PF00512">
    <property type="entry name" value="HisKA"/>
    <property type="match status" value="1"/>
</dbReference>
<dbReference type="PRINTS" id="PR00344">
    <property type="entry name" value="BCTRLSENSOR"/>
</dbReference>
<dbReference type="PANTHER" id="PTHR43047">
    <property type="entry name" value="TWO-COMPONENT HISTIDINE PROTEIN KINASE"/>
    <property type="match status" value="1"/>
</dbReference>
<reference evidence="13 14" key="1">
    <citation type="submission" date="2024-09" db="EMBL/GenBank/DDBJ databases">
        <title>Floridaenema gen nov. (Aerosakkonemataceae, Aerosakkonematales ord. nov., Cyanobacteria) from benthic tropical and subtropical fresh waters, with the description of four new species.</title>
        <authorList>
            <person name="Moretto J.A."/>
            <person name="Berthold D.E."/>
            <person name="Lefler F.W."/>
            <person name="Huang I.-S."/>
            <person name="Laughinghouse H. IV."/>
        </authorList>
    </citation>
    <scope>NUCLEOTIDE SEQUENCE [LARGE SCALE GENOMIC DNA]</scope>
    <source>
        <strain evidence="13 14">BLCC-F46</strain>
    </source>
</reference>
<dbReference type="Pfam" id="PF02518">
    <property type="entry name" value="HATPase_c"/>
    <property type="match status" value="1"/>
</dbReference>
<proteinExistence type="predicted"/>
<evidence type="ECO:0000313" key="13">
    <source>
        <dbReference type="EMBL" id="MFB2875505.1"/>
    </source>
</evidence>
<dbReference type="Gene3D" id="3.40.50.12370">
    <property type="match status" value="1"/>
</dbReference>
<dbReference type="InterPro" id="IPR011006">
    <property type="entry name" value="CheY-like_superfamily"/>
</dbReference>
<dbReference type="PROSITE" id="PS50110">
    <property type="entry name" value="RESPONSE_REGULATORY"/>
    <property type="match status" value="1"/>
</dbReference>
<dbReference type="Gene3D" id="1.10.287.130">
    <property type="match status" value="1"/>
</dbReference>
<feature type="domain" description="CBS" evidence="12">
    <location>
        <begin position="9"/>
        <end position="67"/>
    </location>
</feature>
<feature type="domain" description="Response regulatory" evidence="11">
    <location>
        <begin position="687"/>
        <end position="800"/>
    </location>
</feature>
<dbReference type="InterPro" id="IPR036890">
    <property type="entry name" value="HATPase_C_sf"/>
</dbReference>
<dbReference type="PROSITE" id="PS51371">
    <property type="entry name" value="CBS"/>
    <property type="match status" value="1"/>
</dbReference>
<evidence type="ECO:0000259" key="10">
    <source>
        <dbReference type="PROSITE" id="PS50109"/>
    </source>
</evidence>
<feature type="region of interest" description="Disordered" evidence="9">
    <location>
        <begin position="63"/>
        <end position="96"/>
    </location>
</feature>
<dbReference type="Pfam" id="PF00072">
    <property type="entry name" value="Response_reg"/>
    <property type="match status" value="1"/>
</dbReference>
<dbReference type="InterPro" id="IPR004358">
    <property type="entry name" value="Sig_transdc_His_kin-like_C"/>
</dbReference>